<dbReference type="Gene3D" id="2.40.33.20">
    <property type="entry name" value="PK beta-barrel domain-like"/>
    <property type="match status" value="1"/>
</dbReference>
<evidence type="ECO:0000313" key="3">
    <source>
        <dbReference type="Proteomes" id="UP000002432"/>
    </source>
</evidence>
<dbReference type="HOGENOM" id="CLU_082566_1_1_0"/>
<dbReference type="PANTHER" id="PTHR30212:SF2">
    <property type="entry name" value="PROTEIN YIIM"/>
    <property type="match status" value="1"/>
</dbReference>
<dbReference type="InterPro" id="IPR005163">
    <property type="entry name" value="Tri_helical_YiiM-like"/>
</dbReference>
<dbReference type="PANTHER" id="PTHR30212">
    <property type="entry name" value="PROTEIN YIIM"/>
    <property type="match status" value="1"/>
</dbReference>
<dbReference type="Pfam" id="PF03473">
    <property type="entry name" value="MOSC"/>
    <property type="match status" value="1"/>
</dbReference>
<proteinExistence type="predicted"/>
<dbReference type="InterPro" id="IPR011037">
    <property type="entry name" value="Pyrv_Knase-like_insert_dom_sf"/>
</dbReference>
<dbReference type="eggNOG" id="COG2258">
    <property type="taxonomic scope" value="Bacteria"/>
</dbReference>
<protein>
    <submittedName>
        <fullName evidence="2">MosC</fullName>
    </submittedName>
</protein>
<keyword evidence="3" id="KW-1185">Reference proteome</keyword>
<dbReference type="STRING" id="204669.Acid345_3877"/>
<dbReference type="InterPro" id="IPR005302">
    <property type="entry name" value="MoCF_Sase_C"/>
</dbReference>
<dbReference type="InterPro" id="IPR052353">
    <property type="entry name" value="Benzoxazolinone_Detox_Enz"/>
</dbReference>
<evidence type="ECO:0000259" key="1">
    <source>
        <dbReference type="PROSITE" id="PS51340"/>
    </source>
</evidence>
<name>Q1IJS3_KORVE</name>
<dbReference type="KEGG" id="aba:Acid345_3877"/>
<dbReference type="Pfam" id="PF03475">
    <property type="entry name" value="YiiM_3-alpha"/>
    <property type="match status" value="1"/>
</dbReference>
<dbReference type="EnsemblBacteria" id="ABF42877">
    <property type="protein sequence ID" value="ABF42877"/>
    <property type="gene ID" value="Acid345_3877"/>
</dbReference>
<reference evidence="2 3" key="1">
    <citation type="journal article" date="2009" name="Appl. Environ. Microbiol.">
        <title>Three genomes from the phylum Acidobacteria provide insight into the lifestyles of these microorganisms in soils.</title>
        <authorList>
            <person name="Ward N.L."/>
            <person name="Challacombe J.F."/>
            <person name="Janssen P.H."/>
            <person name="Henrissat B."/>
            <person name="Coutinho P.M."/>
            <person name="Wu M."/>
            <person name="Xie G."/>
            <person name="Haft D.H."/>
            <person name="Sait M."/>
            <person name="Badger J."/>
            <person name="Barabote R.D."/>
            <person name="Bradley B."/>
            <person name="Brettin T.S."/>
            <person name="Brinkac L.M."/>
            <person name="Bruce D."/>
            <person name="Creasy T."/>
            <person name="Daugherty S.C."/>
            <person name="Davidsen T.M."/>
            <person name="DeBoy R.T."/>
            <person name="Detter J.C."/>
            <person name="Dodson R.J."/>
            <person name="Durkin A.S."/>
            <person name="Ganapathy A."/>
            <person name="Gwinn-Giglio M."/>
            <person name="Han C.S."/>
            <person name="Khouri H."/>
            <person name="Kiss H."/>
            <person name="Kothari S.P."/>
            <person name="Madupu R."/>
            <person name="Nelson K.E."/>
            <person name="Nelson W.C."/>
            <person name="Paulsen I."/>
            <person name="Penn K."/>
            <person name="Ren Q."/>
            <person name="Rosovitz M.J."/>
            <person name="Selengut J.D."/>
            <person name="Shrivastava S."/>
            <person name="Sullivan S.A."/>
            <person name="Tapia R."/>
            <person name="Thompson L.S."/>
            <person name="Watkins K.L."/>
            <person name="Yang Q."/>
            <person name="Yu C."/>
            <person name="Zafar N."/>
            <person name="Zhou L."/>
            <person name="Kuske C.R."/>
        </authorList>
    </citation>
    <scope>NUCLEOTIDE SEQUENCE [LARGE SCALE GENOMIC DNA]</scope>
    <source>
        <strain evidence="2 3">Ellin345</strain>
    </source>
</reference>
<dbReference type="GO" id="GO:0030170">
    <property type="term" value="F:pyridoxal phosphate binding"/>
    <property type="evidence" value="ECO:0007669"/>
    <property type="project" value="InterPro"/>
</dbReference>
<dbReference type="RefSeq" id="WP_011524676.1">
    <property type="nucleotide sequence ID" value="NC_008009.1"/>
</dbReference>
<dbReference type="EMBL" id="CP000360">
    <property type="protein sequence ID" value="ABF42877.1"/>
    <property type="molecule type" value="Genomic_DNA"/>
</dbReference>
<dbReference type="SUPFAM" id="SSF50800">
    <property type="entry name" value="PK beta-barrel domain-like"/>
    <property type="match status" value="1"/>
</dbReference>
<dbReference type="PROSITE" id="PS51340">
    <property type="entry name" value="MOSC"/>
    <property type="match status" value="1"/>
</dbReference>
<evidence type="ECO:0000313" key="2">
    <source>
        <dbReference type="EMBL" id="ABF42877.1"/>
    </source>
</evidence>
<organism evidence="2 3">
    <name type="scientific">Koribacter versatilis (strain Ellin345)</name>
    <dbReference type="NCBI Taxonomy" id="204669"/>
    <lineage>
        <taxon>Bacteria</taxon>
        <taxon>Pseudomonadati</taxon>
        <taxon>Acidobacteriota</taxon>
        <taxon>Terriglobia</taxon>
        <taxon>Terriglobales</taxon>
        <taxon>Candidatus Korobacteraceae</taxon>
        <taxon>Candidatus Korobacter</taxon>
    </lineage>
</organism>
<sequence>MPYLKSVTTPHIIQLAIGRPENHAPAGEEPWITAIYRKPVSAAVFCTKLGFEGDQVANRRVHGGPDKAVLCYGASNYPKWQADGLPAGPGGFGENLTIQGLDEETVCIGDVYRIGEVEAQVSQPRGPCNTLAHRWGRPDLVKVVKENHRSGWYLRILREGKIAPGDVVELVSRPHPAWNIAKTSEVNYSRNRSLEDVRELAGLPELSVNWRSDFEKKLGAMAGR</sequence>
<dbReference type="Proteomes" id="UP000002432">
    <property type="component" value="Chromosome"/>
</dbReference>
<dbReference type="GO" id="GO:0030151">
    <property type="term" value="F:molybdenum ion binding"/>
    <property type="evidence" value="ECO:0007669"/>
    <property type="project" value="InterPro"/>
</dbReference>
<dbReference type="AlphaFoldDB" id="Q1IJS3"/>
<feature type="domain" description="MOSC" evidence="1">
    <location>
        <begin position="38"/>
        <end position="171"/>
    </location>
</feature>
<dbReference type="GO" id="GO:0003824">
    <property type="term" value="F:catalytic activity"/>
    <property type="evidence" value="ECO:0007669"/>
    <property type="project" value="InterPro"/>
</dbReference>
<gene>
    <name evidence="2" type="ordered locus">Acid345_3877</name>
</gene>
<accession>Q1IJS3</accession>